<dbReference type="GO" id="GO:0003700">
    <property type="term" value="F:DNA-binding transcription factor activity"/>
    <property type="evidence" value="ECO:0007669"/>
    <property type="project" value="InterPro"/>
</dbReference>
<gene>
    <name evidence="6" type="primary">mhqR_9</name>
    <name evidence="6" type="ORF">SCNRRL3882_7389</name>
</gene>
<dbReference type="EMBL" id="LT963352">
    <property type="protein sequence ID" value="SOR83943.1"/>
    <property type="molecule type" value="Genomic_DNA"/>
</dbReference>
<evidence type="ECO:0000313" key="7">
    <source>
        <dbReference type="Proteomes" id="UP000235464"/>
    </source>
</evidence>
<dbReference type="SMART" id="SM00347">
    <property type="entry name" value="HTH_MARR"/>
    <property type="match status" value="1"/>
</dbReference>
<protein>
    <submittedName>
        <fullName evidence="6">HTH-type transcriptional regulator MhqR</fullName>
    </submittedName>
</protein>
<dbReference type="GO" id="GO:0006950">
    <property type="term" value="P:response to stress"/>
    <property type="evidence" value="ECO:0007669"/>
    <property type="project" value="TreeGrafter"/>
</dbReference>
<dbReference type="PANTHER" id="PTHR33164">
    <property type="entry name" value="TRANSCRIPTIONAL REGULATOR, MARR FAMILY"/>
    <property type="match status" value="1"/>
</dbReference>
<keyword evidence="1" id="KW-0805">Transcription regulation</keyword>
<evidence type="ECO:0000256" key="3">
    <source>
        <dbReference type="ARBA" id="ARBA00023163"/>
    </source>
</evidence>
<feature type="domain" description="HTH marR-type" evidence="5">
    <location>
        <begin position="68"/>
        <end position="205"/>
    </location>
</feature>
<dbReference type="Proteomes" id="UP000235464">
    <property type="component" value="Chromosome I"/>
</dbReference>
<dbReference type="PROSITE" id="PS50995">
    <property type="entry name" value="HTH_MARR_2"/>
    <property type="match status" value="1"/>
</dbReference>
<evidence type="ECO:0000256" key="1">
    <source>
        <dbReference type="ARBA" id="ARBA00023015"/>
    </source>
</evidence>
<sequence length="231" mass="25271">MAAGVGMSGFPFISVQFESERPDGENVPPGVTGRDQTKEPPVPGHRSITEAEKLAAAKLGGFPIRREQMAAVANIYRAASAVRQHLENSVLRGSDLTWTAFVVLWVVWVWGESETRHVAEEAGISKGTLTGVARTLESRGLLRRADHPSDGRLVLLSLTEEGEAFMQRVFPAFNEEEAFVTARLSDAECRSLAEGLRSVVLQVEERGEERRQSLLGGAEPAPRRSGRRPRA</sequence>
<keyword evidence="3" id="KW-0804">Transcription</keyword>
<dbReference type="InterPro" id="IPR000835">
    <property type="entry name" value="HTH_MarR-typ"/>
</dbReference>
<dbReference type="Pfam" id="PF01047">
    <property type="entry name" value="MarR"/>
    <property type="match status" value="1"/>
</dbReference>
<name>A0A2N9BKR3_STRCX</name>
<dbReference type="InterPro" id="IPR039422">
    <property type="entry name" value="MarR/SlyA-like"/>
</dbReference>
<dbReference type="Gene3D" id="1.10.10.10">
    <property type="entry name" value="Winged helix-like DNA-binding domain superfamily/Winged helix DNA-binding domain"/>
    <property type="match status" value="1"/>
</dbReference>
<evidence type="ECO:0000256" key="4">
    <source>
        <dbReference type="SAM" id="MobiDB-lite"/>
    </source>
</evidence>
<dbReference type="InterPro" id="IPR036388">
    <property type="entry name" value="WH-like_DNA-bd_sf"/>
</dbReference>
<dbReference type="SUPFAM" id="SSF46785">
    <property type="entry name" value="Winged helix' DNA-binding domain"/>
    <property type="match status" value="1"/>
</dbReference>
<evidence type="ECO:0000256" key="2">
    <source>
        <dbReference type="ARBA" id="ARBA00023125"/>
    </source>
</evidence>
<dbReference type="InterPro" id="IPR023187">
    <property type="entry name" value="Tscrpt_reg_MarR-type_CS"/>
</dbReference>
<dbReference type="PANTHER" id="PTHR33164:SF89">
    <property type="entry name" value="MARR FAMILY REGULATORY PROTEIN"/>
    <property type="match status" value="1"/>
</dbReference>
<evidence type="ECO:0000259" key="5">
    <source>
        <dbReference type="PROSITE" id="PS50995"/>
    </source>
</evidence>
<keyword evidence="2" id="KW-0238">DNA-binding</keyword>
<evidence type="ECO:0000313" key="6">
    <source>
        <dbReference type="EMBL" id="SOR83943.1"/>
    </source>
</evidence>
<organism evidence="6 7">
    <name type="scientific">Streptomyces chartreusis NRRL 3882</name>
    <dbReference type="NCBI Taxonomy" id="1079985"/>
    <lineage>
        <taxon>Bacteria</taxon>
        <taxon>Bacillati</taxon>
        <taxon>Actinomycetota</taxon>
        <taxon>Actinomycetes</taxon>
        <taxon>Kitasatosporales</taxon>
        <taxon>Streptomycetaceae</taxon>
        <taxon>Streptomyces</taxon>
    </lineage>
</organism>
<dbReference type="AlphaFoldDB" id="A0A2N9BKR3"/>
<feature type="region of interest" description="Disordered" evidence="4">
    <location>
        <begin position="20"/>
        <end position="45"/>
    </location>
</feature>
<feature type="region of interest" description="Disordered" evidence="4">
    <location>
        <begin position="207"/>
        <end position="231"/>
    </location>
</feature>
<dbReference type="GO" id="GO:0003677">
    <property type="term" value="F:DNA binding"/>
    <property type="evidence" value="ECO:0007669"/>
    <property type="project" value="UniProtKB-KW"/>
</dbReference>
<dbReference type="PROSITE" id="PS01117">
    <property type="entry name" value="HTH_MARR_1"/>
    <property type="match status" value="1"/>
</dbReference>
<proteinExistence type="predicted"/>
<keyword evidence="7" id="KW-1185">Reference proteome</keyword>
<reference evidence="7" key="1">
    <citation type="submission" date="2017-11" db="EMBL/GenBank/DDBJ databases">
        <authorList>
            <person name="Wibberg D."/>
        </authorList>
    </citation>
    <scope>NUCLEOTIDE SEQUENCE [LARGE SCALE GENOMIC DNA]</scope>
</reference>
<dbReference type="InterPro" id="IPR036390">
    <property type="entry name" value="WH_DNA-bd_sf"/>
</dbReference>
<accession>A0A2N9BKR3</accession>